<dbReference type="CDD" id="cd16913">
    <property type="entry name" value="YkuD_like"/>
    <property type="match status" value="1"/>
</dbReference>
<dbReference type="Pfam" id="PF03734">
    <property type="entry name" value="YkuD"/>
    <property type="match status" value="1"/>
</dbReference>
<keyword evidence="13" id="KW-1185">Reference proteome</keyword>
<dbReference type="InterPro" id="IPR038063">
    <property type="entry name" value="Transpep_catalytic_dom"/>
</dbReference>
<proteinExistence type="inferred from homology"/>
<dbReference type="PANTHER" id="PTHR30582">
    <property type="entry name" value="L,D-TRANSPEPTIDASE"/>
    <property type="match status" value="1"/>
</dbReference>
<keyword evidence="8 9" id="KW-0961">Cell wall biogenesis/degradation</keyword>
<evidence type="ECO:0000256" key="7">
    <source>
        <dbReference type="ARBA" id="ARBA00022984"/>
    </source>
</evidence>
<evidence type="ECO:0000256" key="5">
    <source>
        <dbReference type="ARBA" id="ARBA00022801"/>
    </source>
</evidence>
<feature type="domain" description="L,D-TPase catalytic" evidence="11">
    <location>
        <begin position="35"/>
        <end position="182"/>
    </location>
</feature>
<feature type="active site" description="Nucleophile" evidence="9">
    <location>
        <position position="158"/>
    </location>
</feature>
<keyword evidence="4" id="KW-0808">Transferase</keyword>
<keyword evidence="6 9" id="KW-0133">Cell shape</keyword>
<dbReference type="InterPro" id="IPR005490">
    <property type="entry name" value="LD_TPept_cat_dom"/>
</dbReference>
<reference evidence="12 13" key="1">
    <citation type="submission" date="2020-08" db="EMBL/GenBank/DDBJ databases">
        <title>Novel species isolated from subtropical streams in China.</title>
        <authorList>
            <person name="Lu H."/>
        </authorList>
    </citation>
    <scope>NUCLEOTIDE SEQUENCE [LARGE SCALE GENOMIC DNA]</scope>
    <source>
        <strain evidence="12 13">CCTCC AB 2015119</strain>
    </source>
</reference>
<dbReference type="PROSITE" id="PS52029">
    <property type="entry name" value="LD_TPASE"/>
    <property type="match status" value="1"/>
</dbReference>
<comment type="caution">
    <text evidence="12">The sequence shown here is derived from an EMBL/GenBank/DDBJ whole genome shotgun (WGS) entry which is preliminary data.</text>
</comment>
<dbReference type="PROSITE" id="PS51257">
    <property type="entry name" value="PROKAR_LIPOPROTEIN"/>
    <property type="match status" value="1"/>
</dbReference>
<keyword evidence="7 9" id="KW-0573">Peptidoglycan synthesis</keyword>
<keyword evidence="5" id="KW-0378">Hydrolase</keyword>
<dbReference type="RefSeq" id="WP_190479225.1">
    <property type="nucleotide sequence ID" value="NZ_JACOFT010000003.1"/>
</dbReference>
<protein>
    <submittedName>
        <fullName evidence="12">L,D-transpeptidase</fullName>
    </submittedName>
</protein>
<keyword evidence="3" id="KW-0328">Glycosyltransferase</keyword>
<keyword evidence="10" id="KW-0732">Signal</keyword>
<dbReference type="SUPFAM" id="SSF141523">
    <property type="entry name" value="L,D-transpeptidase catalytic domain-like"/>
    <property type="match status" value="1"/>
</dbReference>
<evidence type="ECO:0000256" key="9">
    <source>
        <dbReference type="PROSITE-ProRule" id="PRU01373"/>
    </source>
</evidence>
<evidence type="ECO:0000256" key="4">
    <source>
        <dbReference type="ARBA" id="ARBA00022679"/>
    </source>
</evidence>
<dbReference type="InterPro" id="IPR050979">
    <property type="entry name" value="LD-transpeptidase"/>
</dbReference>
<dbReference type="EMBL" id="JACOFT010000003">
    <property type="protein sequence ID" value="MBC3811776.1"/>
    <property type="molecule type" value="Genomic_DNA"/>
</dbReference>
<evidence type="ECO:0000256" key="6">
    <source>
        <dbReference type="ARBA" id="ARBA00022960"/>
    </source>
</evidence>
<comment type="pathway">
    <text evidence="1 9">Cell wall biogenesis; peptidoglycan biosynthesis.</text>
</comment>
<dbReference type="Proteomes" id="UP000637632">
    <property type="component" value="Unassembled WGS sequence"/>
</dbReference>
<feature type="chain" id="PRO_5046383007" evidence="10">
    <location>
        <begin position="23"/>
        <end position="192"/>
    </location>
</feature>
<evidence type="ECO:0000256" key="2">
    <source>
        <dbReference type="ARBA" id="ARBA00005992"/>
    </source>
</evidence>
<dbReference type="PANTHER" id="PTHR30582:SF24">
    <property type="entry name" value="L,D-TRANSPEPTIDASE ERFK_SRFK-RELATED"/>
    <property type="match status" value="1"/>
</dbReference>
<sequence>MKNRLFALFFLLLTLFLSGCQSVLTPAFVPKDTQHRIVVSVPEQKMRLFDNGKVIATYTISTAKRGIGDLPDSYMTPGGKMEIAEKFGAGMPVGTAFKDRVPTGEIVAIDAPGRDPVVTRILWLRGTEERNQHAYQRYIYIHGTPQESLLGNPASYGCIRMRSADIVELFDKVDIGAEVFVAETEADLLPQK</sequence>
<comment type="similarity">
    <text evidence="2">Belongs to the YkuD family.</text>
</comment>
<evidence type="ECO:0000256" key="3">
    <source>
        <dbReference type="ARBA" id="ARBA00022676"/>
    </source>
</evidence>
<gene>
    <name evidence="12" type="ORF">H8K26_10015</name>
</gene>
<feature type="signal peptide" evidence="10">
    <location>
        <begin position="1"/>
        <end position="22"/>
    </location>
</feature>
<organism evidence="12 13">
    <name type="scientific">Undibacterium aquatile</name>
    <dbReference type="NCBI Taxonomy" id="1537398"/>
    <lineage>
        <taxon>Bacteria</taxon>
        <taxon>Pseudomonadati</taxon>
        <taxon>Pseudomonadota</taxon>
        <taxon>Betaproteobacteria</taxon>
        <taxon>Burkholderiales</taxon>
        <taxon>Oxalobacteraceae</taxon>
        <taxon>Undibacterium</taxon>
    </lineage>
</organism>
<dbReference type="Gene3D" id="2.40.440.10">
    <property type="entry name" value="L,D-transpeptidase catalytic domain-like"/>
    <property type="match status" value="1"/>
</dbReference>
<evidence type="ECO:0000313" key="12">
    <source>
        <dbReference type="EMBL" id="MBC3811776.1"/>
    </source>
</evidence>
<evidence type="ECO:0000256" key="1">
    <source>
        <dbReference type="ARBA" id="ARBA00004752"/>
    </source>
</evidence>
<evidence type="ECO:0000256" key="8">
    <source>
        <dbReference type="ARBA" id="ARBA00023316"/>
    </source>
</evidence>
<evidence type="ECO:0000259" key="11">
    <source>
        <dbReference type="PROSITE" id="PS52029"/>
    </source>
</evidence>
<evidence type="ECO:0000313" key="13">
    <source>
        <dbReference type="Proteomes" id="UP000637632"/>
    </source>
</evidence>
<evidence type="ECO:0000256" key="10">
    <source>
        <dbReference type="SAM" id="SignalP"/>
    </source>
</evidence>
<feature type="active site" description="Proton donor/acceptor" evidence="9">
    <location>
        <position position="142"/>
    </location>
</feature>
<accession>A0ABR6XFT6</accession>
<name>A0ABR6XFT6_9BURK</name>